<dbReference type="InterPro" id="IPR038441">
    <property type="entry name" value="THAP_Znf_sf"/>
</dbReference>
<sequence length="264" mass="30760">MAEQIRSCSVCGNKTSTLYALPKNEELRTKWLEFIFGAPPDFYNASLVVCCDHFHESDFTNYGAYSRGFSSRLILKPGVLPSLRSTTTDSQTRKSQTLVTPHSLPRRIHTCTQTDTPSRTCRATQLSMSTLGHRFRSKGTQTDSLVATTTIATSTLDAPWAPANSAPLRTVYPRPAKRPRVYEEEEDEEEKEEDKEEEKEEEKKEEEKEYKEEEKEYKEEYKEECKEEYKEDKEECKEECKEEYEEEDECHTITIKLEPYDFHL</sequence>
<feature type="compositionally biased region" description="Basic and acidic residues" evidence="6">
    <location>
        <begin position="201"/>
        <end position="234"/>
    </location>
</feature>
<dbReference type="Proteomes" id="UP000752171">
    <property type="component" value="Unassembled WGS sequence"/>
</dbReference>
<dbReference type="AlphaFoldDB" id="A0A8T2KVA4"/>
<name>A0A8T2KVA4_ASTMX</name>
<protein>
    <recommendedName>
        <fullName evidence="7">THAP-type domain-containing protein</fullName>
    </recommendedName>
</protein>
<dbReference type="Gene3D" id="6.20.210.20">
    <property type="entry name" value="THAP domain"/>
    <property type="match status" value="1"/>
</dbReference>
<feature type="region of interest" description="Disordered" evidence="6">
    <location>
        <begin position="178"/>
        <end position="234"/>
    </location>
</feature>
<keyword evidence="4 5" id="KW-0238">DNA-binding</keyword>
<evidence type="ECO:0000256" key="1">
    <source>
        <dbReference type="ARBA" id="ARBA00022723"/>
    </source>
</evidence>
<dbReference type="GO" id="GO:0008270">
    <property type="term" value="F:zinc ion binding"/>
    <property type="evidence" value="ECO:0007669"/>
    <property type="project" value="UniProtKB-KW"/>
</dbReference>
<feature type="domain" description="THAP-type" evidence="7">
    <location>
        <begin position="1"/>
        <end position="84"/>
    </location>
</feature>
<dbReference type="GO" id="GO:0003677">
    <property type="term" value="F:DNA binding"/>
    <property type="evidence" value="ECO:0007669"/>
    <property type="project" value="UniProtKB-UniRule"/>
</dbReference>
<evidence type="ECO:0000259" key="7">
    <source>
        <dbReference type="PROSITE" id="PS50950"/>
    </source>
</evidence>
<accession>A0A8T2KVA4</accession>
<evidence type="ECO:0000256" key="5">
    <source>
        <dbReference type="PROSITE-ProRule" id="PRU00309"/>
    </source>
</evidence>
<feature type="compositionally biased region" description="Acidic residues" evidence="6">
    <location>
        <begin position="183"/>
        <end position="200"/>
    </location>
</feature>
<evidence type="ECO:0000256" key="3">
    <source>
        <dbReference type="ARBA" id="ARBA00022833"/>
    </source>
</evidence>
<gene>
    <name evidence="8" type="ORF">AMEX_G23189</name>
</gene>
<evidence type="ECO:0000313" key="8">
    <source>
        <dbReference type="EMBL" id="KAG9263183.1"/>
    </source>
</evidence>
<keyword evidence="3" id="KW-0862">Zinc</keyword>
<evidence type="ECO:0000256" key="6">
    <source>
        <dbReference type="SAM" id="MobiDB-lite"/>
    </source>
</evidence>
<proteinExistence type="predicted"/>
<organism evidence="8 9">
    <name type="scientific">Astyanax mexicanus</name>
    <name type="common">Blind cave fish</name>
    <name type="synonym">Astyanax fasciatus mexicanus</name>
    <dbReference type="NCBI Taxonomy" id="7994"/>
    <lineage>
        <taxon>Eukaryota</taxon>
        <taxon>Metazoa</taxon>
        <taxon>Chordata</taxon>
        <taxon>Craniata</taxon>
        <taxon>Vertebrata</taxon>
        <taxon>Euteleostomi</taxon>
        <taxon>Actinopterygii</taxon>
        <taxon>Neopterygii</taxon>
        <taxon>Teleostei</taxon>
        <taxon>Ostariophysi</taxon>
        <taxon>Characiformes</taxon>
        <taxon>Characoidei</taxon>
        <taxon>Acestrorhamphidae</taxon>
        <taxon>Acestrorhamphinae</taxon>
        <taxon>Astyanax</taxon>
    </lineage>
</organism>
<dbReference type="EMBL" id="JAICCE010000020">
    <property type="protein sequence ID" value="KAG9263183.1"/>
    <property type="molecule type" value="Genomic_DNA"/>
</dbReference>
<evidence type="ECO:0000256" key="2">
    <source>
        <dbReference type="ARBA" id="ARBA00022771"/>
    </source>
</evidence>
<keyword evidence="1" id="KW-0479">Metal-binding</keyword>
<comment type="caution">
    <text evidence="8">The sequence shown here is derived from an EMBL/GenBank/DDBJ whole genome shotgun (WGS) entry which is preliminary data.</text>
</comment>
<dbReference type="SUPFAM" id="SSF57716">
    <property type="entry name" value="Glucocorticoid receptor-like (DNA-binding domain)"/>
    <property type="match status" value="1"/>
</dbReference>
<keyword evidence="2 5" id="KW-0863">Zinc-finger</keyword>
<dbReference type="InterPro" id="IPR006612">
    <property type="entry name" value="THAP_Znf"/>
</dbReference>
<evidence type="ECO:0000313" key="9">
    <source>
        <dbReference type="Proteomes" id="UP000752171"/>
    </source>
</evidence>
<dbReference type="PROSITE" id="PS50950">
    <property type="entry name" value="ZF_THAP"/>
    <property type="match status" value="1"/>
</dbReference>
<evidence type="ECO:0000256" key="4">
    <source>
        <dbReference type="ARBA" id="ARBA00023125"/>
    </source>
</evidence>
<dbReference type="Pfam" id="PF05485">
    <property type="entry name" value="THAP"/>
    <property type="match status" value="1"/>
</dbReference>
<dbReference type="SMART" id="SM00692">
    <property type="entry name" value="DM3"/>
    <property type="match status" value="1"/>
</dbReference>
<dbReference type="SMART" id="SM00980">
    <property type="entry name" value="THAP"/>
    <property type="match status" value="1"/>
</dbReference>
<reference evidence="8 9" key="1">
    <citation type="submission" date="2021-07" db="EMBL/GenBank/DDBJ databases">
        <authorList>
            <person name="Imarazene B."/>
            <person name="Zahm M."/>
            <person name="Klopp C."/>
            <person name="Cabau C."/>
            <person name="Beille S."/>
            <person name="Jouanno E."/>
            <person name="Castinel A."/>
            <person name="Lluch J."/>
            <person name="Gil L."/>
            <person name="Kuchtly C."/>
            <person name="Lopez Roques C."/>
            <person name="Donnadieu C."/>
            <person name="Parrinello H."/>
            <person name="Journot L."/>
            <person name="Du K."/>
            <person name="Schartl M."/>
            <person name="Retaux S."/>
            <person name="Guiguen Y."/>
        </authorList>
    </citation>
    <scope>NUCLEOTIDE SEQUENCE [LARGE SCALE GENOMIC DNA]</scope>
    <source>
        <strain evidence="8">Pach_M1</strain>
        <tissue evidence="8">Testis</tissue>
    </source>
</reference>